<dbReference type="Proteomes" id="UP000037747">
    <property type="component" value="Unassembled WGS sequence"/>
</dbReference>
<evidence type="ECO:0000313" key="2">
    <source>
        <dbReference type="EMBL" id="KOX97542.1"/>
    </source>
</evidence>
<feature type="transmembrane region" description="Helical" evidence="1">
    <location>
        <begin position="36"/>
        <end position="55"/>
    </location>
</feature>
<dbReference type="PATRIC" id="fig|1705389.3.peg.497"/>
<protein>
    <submittedName>
        <fullName evidence="2">Uncharacterized protein</fullName>
    </submittedName>
</protein>
<dbReference type="EMBL" id="LIST01000001">
    <property type="protein sequence ID" value="KOX97542.1"/>
    <property type="molecule type" value="Genomic_DNA"/>
</dbReference>
<name>A0A0M9ARY0_9EURY</name>
<evidence type="ECO:0000256" key="1">
    <source>
        <dbReference type="SAM" id="Phobius"/>
    </source>
</evidence>
<sequence length="68" mass="7274">MTSTAEKVRQLAPHWAVMFIVMFVALAGVERLAGEVGLAASLVIVFVIAVAYPVAVRALGVAPPVWRR</sequence>
<proteinExistence type="predicted"/>
<dbReference type="STRING" id="1765655.AMR74_01150"/>
<keyword evidence="1" id="KW-0472">Membrane</keyword>
<gene>
    <name evidence="2" type="ORF">AMR74_01150</name>
</gene>
<keyword evidence="1" id="KW-0812">Transmembrane</keyword>
<dbReference type="RefSeq" id="WP_053770242.1">
    <property type="nucleotide sequence ID" value="NZ_LIST01000001.1"/>
</dbReference>
<keyword evidence="3" id="KW-1185">Reference proteome</keyword>
<comment type="caution">
    <text evidence="2">The sequence shown here is derived from an EMBL/GenBank/DDBJ whole genome shotgun (WGS) entry which is preliminary data.</text>
</comment>
<reference evidence="2 3" key="1">
    <citation type="submission" date="2015-08" db="EMBL/GenBank/DDBJ databases">
        <title>Genomes of Isolates from Cabo Rojo, PR.</title>
        <authorList>
            <person name="Sanchez-Nieves R.L."/>
            <person name="Montalvo-Rodriguez R."/>
        </authorList>
    </citation>
    <scope>NUCLEOTIDE SEQUENCE [LARGE SCALE GENOMIC DNA]</scope>
    <source>
        <strain evidence="2 3">5</strain>
    </source>
</reference>
<dbReference type="AlphaFoldDB" id="A0A0M9ARY0"/>
<keyword evidence="1" id="KW-1133">Transmembrane helix</keyword>
<dbReference type="OrthoDB" id="328135at2157"/>
<organism evidence="2 3">
    <name type="scientific">Halorubrum tropicale</name>
    <dbReference type="NCBI Taxonomy" id="1765655"/>
    <lineage>
        <taxon>Archaea</taxon>
        <taxon>Methanobacteriati</taxon>
        <taxon>Methanobacteriota</taxon>
        <taxon>Stenosarchaea group</taxon>
        <taxon>Halobacteria</taxon>
        <taxon>Halobacteriales</taxon>
        <taxon>Haloferacaceae</taxon>
        <taxon>Halorubrum</taxon>
    </lineage>
</organism>
<accession>A0A0M9ARY0</accession>
<feature type="transmembrane region" description="Helical" evidence="1">
    <location>
        <begin position="12"/>
        <end position="29"/>
    </location>
</feature>
<evidence type="ECO:0000313" key="3">
    <source>
        <dbReference type="Proteomes" id="UP000037747"/>
    </source>
</evidence>